<reference evidence="3 4" key="1">
    <citation type="journal article" date="2021" name="Hortic Res">
        <title>The domestication of Cucurbita argyrosperma as revealed by the genome of its wild relative.</title>
        <authorList>
            <person name="Barrera-Redondo J."/>
            <person name="Sanchez-de la Vega G."/>
            <person name="Aguirre-Liguori J.A."/>
            <person name="Castellanos-Morales G."/>
            <person name="Gutierrez-Guerrero Y.T."/>
            <person name="Aguirre-Dugua X."/>
            <person name="Aguirre-Planter E."/>
            <person name="Tenaillon M.I."/>
            <person name="Lira-Saade R."/>
            <person name="Eguiarte L.E."/>
        </authorList>
    </citation>
    <scope>NUCLEOTIDE SEQUENCE [LARGE SCALE GENOMIC DNA]</scope>
    <source>
        <strain evidence="3">JBR-2021</strain>
    </source>
</reference>
<accession>A0AAV6NQN5</accession>
<evidence type="ECO:0000256" key="1">
    <source>
        <dbReference type="ARBA" id="ARBA00038362"/>
    </source>
</evidence>
<feature type="non-terminal residue" evidence="3">
    <location>
        <position position="1"/>
    </location>
</feature>
<comment type="similarity">
    <text evidence="1">Belongs to the phosphoglycerate mutase family.</text>
</comment>
<evidence type="ECO:0000313" key="4">
    <source>
        <dbReference type="Proteomes" id="UP000685013"/>
    </source>
</evidence>
<gene>
    <name evidence="3" type="ORF">SDJN03_05490</name>
</gene>
<dbReference type="AlphaFoldDB" id="A0AAV6NQN5"/>
<keyword evidence="4" id="KW-1185">Reference proteome</keyword>
<evidence type="ECO:0000313" key="3">
    <source>
        <dbReference type="EMBL" id="KAG6600257.1"/>
    </source>
</evidence>
<dbReference type="SMART" id="SM00855">
    <property type="entry name" value="PGAM"/>
    <property type="match status" value="1"/>
</dbReference>
<dbReference type="CDD" id="cd07067">
    <property type="entry name" value="HP_PGM_like"/>
    <property type="match status" value="1"/>
</dbReference>
<dbReference type="GO" id="GO:0005737">
    <property type="term" value="C:cytoplasm"/>
    <property type="evidence" value="ECO:0007669"/>
    <property type="project" value="TreeGrafter"/>
</dbReference>
<feature type="compositionally biased region" description="Basic and acidic residues" evidence="2">
    <location>
        <begin position="234"/>
        <end position="256"/>
    </location>
</feature>
<dbReference type="GO" id="GO:0016791">
    <property type="term" value="F:phosphatase activity"/>
    <property type="evidence" value="ECO:0007669"/>
    <property type="project" value="TreeGrafter"/>
</dbReference>
<dbReference type="InterPro" id="IPR050275">
    <property type="entry name" value="PGM_Phosphatase"/>
</dbReference>
<dbReference type="PANTHER" id="PTHR48100:SF30">
    <property type="entry name" value="PHOSPHOGLYCERATE MUTASE-LIKE PROTEIN 1"/>
    <property type="match status" value="1"/>
</dbReference>
<dbReference type="PANTHER" id="PTHR48100">
    <property type="entry name" value="BROAD-SPECIFICITY PHOSPHATASE YOR283W-RELATED"/>
    <property type="match status" value="1"/>
</dbReference>
<dbReference type="Proteomes" id="UP000685013">
    <property type="component" value="Chromosome 4"/>
</dbReference>
<dbReference type="Pfam" id="PF00300">
    <property type="entry name" value="His_Phos_1"/>
    <property type="match status" value="1"/>
</dbReference>
<name>A0AAV6NQN5_9ROSI</name>
<proteinExistence type="inferred from homology"/>
<evidence type="ECO:0000256" key="2">
    <source>
        <dbReference type="SAM" id="MobiDB-lite"/>
    </source>
</evidence>
<feature type="region of interest" description="Disordered" evidence="2">
    <location>
        <begin position="221"/>
        <end position="256"/>
    </location>
</feature>
<dbReference type="InterPro" id="IPR013078">
    <property type="entry name" value="His_Pase_superF_clade-1"/>
</dbReference>
<organism evidence="3 4">
    <name type="scientific">Cucurbita argyrosperma subsp. sororia</name>
    <dbReference type="NCBI Taxonomy" id="37648"/>
    <lineage>
        <taxon>Eukaryota</taxon>
        <taxon>Viridiplantae</taxon>
        <taxon>Streptophyta</taxon>
        <taxon>Embryophyta</taxon>
        <taxon>Tracheophyta</taxon>
        <taxon>Spermatophyta</taxon>
        <taxon>Magnoliopsida</taxon>
        <taxon>eudicotyledons</taxon>
        <taxon>Gunneridae</taxon>
        <taxon>Pentapetalae</taxon>
        <taxon>rosids</taxon>
        <taxon>fabids</taxon>
        <taxon>Cucurbitales</taxon>
        <taxon>Cucurbitaceae</taxon>
        <taxon>Cucurbiteae</taxon>
        <taxon>Cucurbita</taxon>
    </lineage>
</organism>
<protein>
    <submittedName>
        <fullName evidence="3">Phosphoglycerate mutase-like protein 1</fullName>
    </submittedName>
</protein>
<comment type="caution">
    <text evidence="3">The sequence shown here is derived from an EMBL/GenBank/DDBJ whole genome shotgun (WGS) entry which is preliminary data.</text>
</comment>
<sequence length="256" mass="28136">MFAVDMENGAGLSLYPLHRCKTIHLVRHAQGIHNVDGEKSYKAYMRPEFFDAHITQLGWQQIDNLRKHVHESGLSKRIDLVVTSPLLRTLQTAVGVFGGGGYTTGMDVLPLMIANAGNSARAAISSLNCPPIAAAELCREHLLLLLALIFVCLLWTRKEKEIAVVTHSGFLSHTLTAFGNDCHPLVKKEICKHFANCELRSIVIVDRSMVGSDSSTTNYPGKIPLGLDIPSDAVDGKKVKEEKQPVDSDPKEPEKM</sequence>
<dbReference type="EMBL" id="JAGKQH010000004">
    <property type="protein sequence ID" value="KAG6600257.1"/>
    <property type="molecule type" value="Genomic_DNA"/>
</dbReference>